<keyword evidence="4 7" id="KW-1133">Transmembrane helix</keyword>
<evidence type="ECO:0000259" key="8">
    <source>
        <dbReference type="Pfam" id="PF02687"/>
    </source>
</evidence>
<dbReference type="EMBL" id="LN879430">
    <property type="protein sequence ID" value="CUH93741.1"/>
    <property type="molecule type" value="Genomic_DNA"/>
</dbReference>
<accession>A0A0K8J7W8</accession>
<proteinExistence type="inferred from homology"/>
<feature type="domain" description="MacB-like periplasmic core" evidence="9">
    <location>
        <begin position="21"/>
        <end position="281"/>
    </location>
</feature>
<keyword evidence="5 7" id="KW-0472">Membrane</keyword>
<evidence type="ECO:0008006" key="12">
    <source>
        <dbReference type="Google" id="ProtNLM"/>
    </source>
</evidence>
<dbReference type="InterPro" id="IPR003838">
    <property type="entry name" value="ABC3_permease_C"/>
</dbReference>
<keyword evidence="11" id="KW-1185">Reference proteome</keyword>
<keyword evidence="2" id="KW-1003">Cell membrane</keyword>
<feature type="transmembrane region" description="Helical" evidence="7">
    <location>
        <begin position="21"/>
        <end position="45"/>
    </location>
</feature>
<dbReference type="PROSITE" id="PS51257">
    <property type="entry name" value="PROKAR_LIPOPROTEIN"/>
    <property type="match status" value="1"/>
</dbReference>
<dbReference type="InterPro" id="IPR050250">
    <property type="entry name" value="Macrolide_Exporter_MacB"/>
</dbReference>
<evidence type="ECO:0000259" key="9">
    <source>
        <dbReference type="Pfam" id="PF12704"/>
    </source>
</evidence>
<organism evidence="10 11">
    <name type="scientific">Herbinix luporum</name>
    <dbReference type="NCBI Taxonomy" id="1679721"/>
    <lineage>
        <taxon>Bacteria</taxon>
        <taxon>Bacillati</taxon>
        <taxon>Bacillota</taxon>
        <taxon>Clostridia</taxon>
        <taxon>Lachnospirales</taxon>
        <taxon>Lachnospiraceae</taxon>
        <taxon>Herbinix</taxon>
    </lineage>
</organism>
<gene>
    <name evidence="10" type="ORF">SD1D_2226</name>
</gene>
<keyword evidence="3 7" id="KW-0812">Transmembrane</keyword>
<evidence type="ECO:0000256" key="4">
    <source>
        <dbReference type="ARBA" id="ARBA00022989"/>
    </source>
</evidence>
<name>A0A0K8J7W8_9FIRM</name>
<evidence type="ECO:0000256" key="3">
    <source>
        <dbReference type="ARBA" id="ARBA00022692"/>
    </source>
</evidence>
<dbReference type="Pfam" id="PF02687">
    <property type="entry name" value="FtsX"/>
    <property type="match status" value="1"/>
</dbReference>
<dbReference type="GO" id="GO:0022857">
    <property type="term" value="F:transmembrane transporter activity"/>
    <property type="evidence" value="ECO:0007669"/>
    <property type="project" value="TreeGrafter"/>
</dbReference>
<comment type="subcellular location">
    <subcellularLocation>
        <location evidence="1">Cell membrane</location>
        <topology evidence="1">Multi-pass membrane protein</topology>
    </subcellularLocation>
</comment>
<dbReference type="InterPro" id="IPR025857">
    <property type="entry name" value="MacB_PCD"/>
</dbReference>
<dbReference type="AlphaFoldDB" id="A0A0K8J7W8"/>
<dbReference type="GO" id="GO:0005886">
    <property type="term" value="C:plasma membrane"/>
    <property type="evidence" value="ECO:0007669"/>
    <property type="project" value="UniProtKB-SubCell"/>
</dbReference>
<evidence type="ECO:0000256" key="7">
    <source>
        <dbReference type="SAM" id="Phobius"/>
    </source>
</evidence>
<sequence length="449" mass="51132">MRISDLLTMGLRNLFRRKVRTILTVLGVVIGCLFIIITISIGYGMDKSFETQVKEYGSLTAITVRKWSYITDDEGNWLGEKTQKLDRKLVEQFKALDHVKTVTPVISYYDGNLISGKYISYANIIAMDMEAFSAFEFPDLTFGEYPTVEDNSTVIFGYNMPEPFYEGGRWDRMGKTKEIDLERDRLAYKFSGEYGQYRRNERKKEFVLPITNIAKMEESKSYYDYNIYMDLDYFEKAYRKYCDTLVVEDRKKALKLLDDYQEIQLNVDNIDNVEEVQDKISEMGFQSESLIQFLQPTIEASKTLQLIFFFLGAVSMFVSAISIANTMVMSIYERTKEIGIMKVLGCIVKDIRLLFLFEAGMIGFMGGVIGVGFSYLASFLINKYGQPLFGALMTGGAAMGDIEATYSIIPIYLPLLGLGISIIVGLLSGYFPARRATKISAIEAMRTEN</sequence>
<evidence type="ECO:0000313" key="11">
    <source>
        <dbReference type="Proteomes" id="UP000196053"/>
    </source>
</evidence>
<dbReference type="OrthoDB" id="9770099at2"/>
<dbReference type="Pfam" id="PF12704">
    <property type="entry name" value="MacB_PCD"/>
    <property type="match status" value="1"/>
</dbReference>
<feature type="transmembrane region" description="Helical" evidence="7">
    <location>
        <begin position="306"/>
        <end position="332"/>
    </location>
</feature>
<feature type="transmembrane region" description="Helical" evidence="7">
    <location>
        <begin position="411"/>
        <end position="431"/>
    </location>
</feature>
<dbReference type="KEGG" id="hsd:SD1D_2226"/>
<evidence type="ECO:0000256" key="5">
    <source>
        <dbReference type="ARBA" id="ARBA00023136"/>
    </source>
</evidence>
<comment type="similarity">
    <text evidence="6">Belongs to the ABC-4 integral membrane protein family.</text>
</comment>
<dbReference type="Proteomes" id="UP000196053">
    <property type="component" value="Chromosome I"/>
</dbReference>
<evidence type="ECO:0000313" key="10">
    <source>
        <dbReference type="EMBL" id="CUH93741.1"/>
    </source>
</evidence>
<evidence type="ECO:0000256" key="2">
    <source>
        <dbReference type="ARBA" id="ARBA00022475"/>
    </source>
</evidence>
<reference evidence="11" key="1">
    <citation type="submission" date="2015-09" db="EMBL/GenBank/DDBJ databases">
        <authorList>
            <person name="Wibberg D."/>
        </authorList>
    </citation>
    <scope>NUCLEOTIDE SEQUENCE [LARGE SCALE GENOMIC DNA]</scope>
    <source>
        <strain evidence="11">SD1D</strain>
    </source>
</reference>
<evidence type="ECO:0000256" key="6">
    <source>
        <dbReference type="ARBA" id="ARBA00038076"/>
    </source>
</evidence>
<feature type="domain" description="ABC3 transporter permease C-terminal" evidence="8">
    <location>
        <begin position="310"/>
        <end position="440"/>
    </location>
</feature>
<dbReference type="PANTHER" id="PTHR30572:SF4">
    <property type="entry name" value="ABC TRANSPORTER PERMEASE YTRF"/>
    <property type="match status" value="1"/>
</dbReference>
<dbReference type="PANTHER" id="PTHR30572">
    <property type="entry name" value="MEMBRANE COMPONENT OF TRANSPORTER-RELATED"/>
    <property type="match status" value="1"/>
</dbReference>
<evidence type="ECO:0000256" key="1">
    <source>
        <dbReference type="ARBA" id="ARBA00004651"/>
    </source>
</evidence>
<protein>
    <recommendedName>
        <fullName evidence="12">ABC transporter permease</fullName>
    </recommendedName>
</protein>
<feature type="transmembrane region" description="Helical" evidence="7">
    <location>
        <begin position="353"/>
        <end position="377"/>
    </location>
</feature>